<feature type="region of interest" description="Disordered" evidence="12">
    <location>
        <begin position="24"/>
        <end position="50"/>
    </location>
</feature>
<dbReference type="InterPro" id="IPR036236">
    <property type="entry name" value="Znf_C2H2_sf"/>
</dbReference>
<dbReference type="InterPro" id="IPR013087">
    <property type="entry name" value="Znf_C2H2_type"/>
</dbReference>
<dbReference type="FunFam" id="3.30.160.60:FF:000075">
    <property type="entry name" value="Putative zinc finger protein 536"/>
    <property type="match status" value="1"/>
</dbReference>
<evidence type="ECO:0000256" key="8">
    <source>
        <dbReference type="ARBA" id="ARBA00023125"/>
    </source>
</evidence>
<comment type="subcellular location">
    <subcellularLocation>
        <location evidence="1">Nucleus</location>
    </subcellularLocation>
</comment>
<accession>A0AAN8XH02</accession>
<keyword evidence="5 11" id="KW-0863">Zinc-finger</keyword>
<feature type="domain" description="C2H2-type" evidence="13">
    <location>
        <begin position="58"/>
        <end position="88"/>
    </location>
</feature>
<name>A0AAN8XH02_HALRR</name>
<dbReference type="GO" id="GO:0003677">
    <property type="term" value="F:DNA binding"/>
    <property type="evidence" value="ECO:0007669"/>
    <property type="project" value="UniProtKB-KW"/>
</dbReference>
<evidence type="ECO:0000256" key="9">
    <source>
        <dbReference type="ARBA" id="ARBA00023163"/>
    </source>
</evidence>
<dbReference type="SUPFAM" id="SSF57667">
    <property type="entry name" value="beta-beta-alpha zinc fingers"/>
    <property type="match status" value="1"/>
</dbReference>
<dbReference type="Gene3D" id="3.30.160.60">
    <property type="entry name" value="Classic Zinc Finger"/>
    <property type="match status" value="2"/>
</dbReference>
<dbReference type="AlphaFoldDB" id="A0AAN8XH02"/>
<evidence type="ECO:0000256" key="3">
    <source>
        <dbReference type="ARBA" id="ARBA00022723"/>
    </source>
</evidence>
<gene>
    <name evidence="14" type="ORF">SK128_018443</name>
</gene>
<dbReference type="SMART" id="SM00355">
    <property type="entry name" value="ZnF_C2H2"/>
    <property type="match status" value="2"/>
</dbReference>
<keyword evidence="9" id="KW-0804">Transcription</keyword>
<keyword evidence="8" id="KW-0238">DNA-binding</keyword>
<sequence>MFRELHQLQPASPLSGLAAAAALAPRHHLQGSSSPHPHSKCGVGTGTVEGDGTQYRTLTCTTCSKGFHGRNSKSNLERHMQIHTGVKPFQCPLCPHRANRKGNLKTHIEAKHGTEACALYM</sequence>
<dbReference type="PANTHER" id="PTHR24403">
    <property type="entry name" value="ZINC FINGER PROTEIN"/>
    <property type="match status" value="1"/>
</dbReference>
<dbReference type="GO" id="GO:0045944">
    <property type="term" value="P:positive regulation of transcription by RNA polymerase II"/>
    <property type="evidence" value="ECO:0007669"/>
    <property type="project" value="TreeGrafter"/>
</dbReference>
<comment type="caution">
    <text evidence="14">The sequence shown here is derived from an EMBL/GenBank/DDBJ whole genome shotgun (WGS) entry which is preliminary data.</text>
</comment>
<dbReference type="GO" id="GO:0005634">
    <property type="term" value="C:nucleus"/>
    <property type="evidence" value="ECO:0007669"/>
    <property type="project" value="UniProtKB-SubCell"/>
</dbReference>
<keyword evidence="3" id="KW-0479">Metal-binding</keyword>
<evidence type="ECO:0000256" key="5">
    <source>
        <dbReference type="ARBA" id="ARBA00022771"/>
    </source>
</evidence>
<evidence type="ECO:0000256" key="11">
    <source>
        <dbReference type="PROSITE-ProRule" id="PRU00042"/>
    </source>
</evidence>
<protein>
    <recommendedName>
        <fullName evidence="13">C2H2-type domain-containing protein</fullName>
    </recommendedName>
</protein>
<evidence type="ECO:0000259" key="13">
    <source>
        <dbReference type="PROSITE" id="PS50157"/>
    </source>
</evidence>
<dbReference type="GO" id="GO:0008270">
    <property type="term" value="F:zinc ion binding"/>
    <property type="evidence" value="ECO:0007669"/>
    <property type="project" value="UniProtKB-KW"/>
</dbReference>
<evidence type="ECO:0000313" key="14">
    <source>
        <dbReference type="EMBL" id="KAK7079004.1"/>
    </source>
</evidence>
<dbReference type="EMBL" id="JAXCGZ010007603">
    <property type="protein sequence ID" value="KAK7079004.1"/>
    <property type="molecule type" value="Genomic_DNA"/>
</dbReference>
<evidence type="ECO:0000313" key="15">
    <source>
        <dbReference type="Proteomes" id="UP001381693"/>
    </source>
</evidence>
<proteinExistence type="inferred from homology"/>
<dbReference type="Proteomes" id="UP001381693">
    <property type="component" value="Unassembled WGS sequence"/>
</dbReference>
<organism evidence="14 15">
    <name type="scientific">Halocaridina rubra</name>
    <name type="common">Hawaiian red shrimp</name>
    <dbReference type="NCBI Taxonomy" id="373956"/>
    <lineage>
        <taxon>Eukaryota</taxon>
        <taxon>Metazoa</taxon>
        <taxon>Ecdysozoa</taxon>
        <taxon>Arthropoda</taxon>
        <taxon>Crustacea</taxon>
        <taxon>Multicrustacea</taxon>
        <taxon>Malacostraca</taxon>
        <taxon>Eumalacostraca</taxon>
        <taxon>Eucarida</taxon>
        <taxon>Decapoda</taxon>
        <taxon>Pleocyemata</taxon>
        <taxon>Caridea</taxon>
        <taxon>Atyoidea</taxon>
        <taxon>Atyidae</taxon>
        <taxon>Halocaridina</taxon>
    </lineage>
</organism>
<evidence type="ECO:0000256" key="10">
    <source>
        <dbReference type="ARBA" id="ARBA00023242"/>
    </source>
</evidence>
<keyword evidence="6" id="KW-0862">Zinc</keyword>
<reference evidence="14 15" key="1">
    <citation type="submission" date="2023-11" db="EMBL/GenBank/DDBJ databases">
        <title>Halocaridina rubra genome assembly.</title>
        <authorList>
            <person name="Smith C."/>
        </authorList>
    </citation>
    <scope>NUCLEOTIDE SEQUENCE [LARGE SCALE GENOMIC DNA]</scope>
    <source>
        <strain evidence="14">EP-1</strain>
        <tissue evidence="14">Whole</tissue>
    </source>
</reference>
<keyword evidence="7" id="KW-0805">Transcription regulation</keyword>
<keyword evidence="4" id="KW-0677">Repeat</keyword>
<evidence type="ECO:0000256" key="12">
    <source>
        <dbReference type="SAM" id="MobiDB-lite"/>
    </source>
</evidence>
<evidence type="ECO:0000256" key="1">
    <source>
        <dbReference type="ARBA" id="ARBA00004123"/>
    </source>
</evidence>
<evidence type="ECO:0000256" key="7">
    <source>
        <dbReference type="ARBA" id="ARBA00023015"/>
    </source>
</evidence>
<evidence type="ECO:0000256" key="4">
    <source>
        <dbReference type="ARBA" id="ARBA00022737"/>
    </source>
</evidence>
<keyword evidence="15" id="KW-1185">Reference proteome</keyword>
<comment type="similarity">
    <text evidence="2">Belongs to the krueppel C2H2-type zinc-finger protein family.</text>
</comment>
<dbReference type="PANTHER" id="PTHR24403:SF67">
    <property type="entry name" value="FI01116P-RELATED"/>
    <property type="match status" value="1"/>
</dbReference>
<dbReference type="PROSITE" id="PS50157">
    <property type="entry name" value="ZINC_FINGER_C2H2_2"/>
    <property type="match status" value="1"/>
</dbReference>
<evidence type="ECO:0000256" key="6">
    <source>
        <dbReference type="ARBA" id="ARBA00022833"/>
    </source>
</evidence>
<dbReference type="InterPro" id="IPR050688">
    <property type="entry name" value="Zinc_finger/UBP_domain"/>
</dbReference>
<evidence type="ECO:0000256" key="2">
    <source>
        <dbReference type="ARBA" id="ARBA00006991"/>
    </source>
</evidence>
<keyword evidence="10" id="KW-0539">Nucleus</keyword>